<dbReference type="VEuPathDB" id="FungiDB:LEMA_P055290.1"/>
<keyword evidence="2" id="KW-0812">Transmembrane</keyword>
<dbReference type="RefSeq" id="XP_003836188.1">
    <property type="nucleotide sequence ID" value="XM_003836140.1"/>
</dbReference>
<dbReference type="OMA" id="ENMFSRD"/>
<reference evidence="4" key="1">
    <citation type="journal article" date="2011" name="Nat. Commun.">
        <title>Effector diversification within compartments of the Leptosphaeria maculans genome affected by Repeat-Induced Point mutations.</title>
        <authorList>
            <person name="Rouxel T."/>
            <person name="Grandaubert J."/>
            <person name="Hane J.K."/>
            <person name="Hoede C."/>
            <person name="van de Wouw A.P."/>
            <person name="Couloux A."/>
            <person name="Dominguez V."/>
            <person name="Anthouard V."/>
            <person name="Bally P."/>
            <person name="Bourras S."/>
            <person name="Cozijnsen A.J."/>
            <person name="Ciuffetti L.M."/>
            <person name="Degrave A."/>
            <person name="Dilmaghani A."/>
            <person name="Duret L."/>
            <person name="Fudal I."/>
            <person name="Goodwin S.B."/>
            <person name="Gout L."/>
            <person name="Glaser N."/>
            <person name="Linglin J."/>
            <person name="Kema G.H.J."/>
            <person name="Lapalu N."/>
            <person name="Lawrence C.B."/>
            <person name="May K."/>
            <person name="Meyer M."/>
            <person name="Ollivier B."/>
            <person name="Poulain J."/>
            <person name="Schoch C.L."/>
            <person name="Simon A."/>
            <person name="Spatafora J.W."/>
            <person name="Stachowiak A."/>
            <person name="Turgeon B.G."/>
            <person name="Tyler B.M."/>
            <person name="Vincent D."/>
            <person name="Weissenbach J."/>
            <person name="Amselem J."/>
            <person name="Quesneville H."/>
            <person name="Oliver R.P."/>
            <person name="Wincker P."/>
            <person name="Balesdent M.-H."/>
            <person name="Howlett B.J."/>
        </authorList>
    </citation>
    <scope>NUCLEOTIDE SEQUENCE [LARGE SCALE GENOMIC DNA]</scope>
    <source>
        <strain evidence="4">JN3 / isolate v23.1.3 / race Av1-4-5-6-7-8</strain>
    </source>
</reference>
<protein>
    <submittedName>
        <fullName evidence="3">Predicted protein</fullName>
    </submittedName>
</protein>
<feature type="transmembrane region" description="Helical" evidence="2">
    <location>
        <begin position="30"/>
        <end position="52"/>
    </location>
</feature>
<keyword evidence="2" id="KW-1133">Transmembrane helix</keyword>
<evidence type="ECO:0000313" key="3">
    <source>
        <dbReference type="EMBL" id="CBX92823.1"/>
    </source>
</evidence>
<feature type="region of interest" description="Disordered" evidence="1">
    <location>
        <begin position="129"/>
        <end position="149"/>
    </location>
</feature>
<dbReference type="AlphaFoldDB" id="E4ZLZ3"/>
<organism evidence="4">
    <name type="scientific">Leptosphaeria maculans (strain JN3 / isolate v23.1.3 / race Av1-4-5-6-7-8)</name>
    <name type="common">Blackleg fungus</name>
    <name type="synonym">Phoma lingam</name>
    <dbReference type="NCBI Taxonomy" id="985895"/>
    <lineage>
        <taxon>Eukaryota</taxon>
        <taxon>Fungi</taxon>
        <taxon>Dikarya</taxon>
        <taxon>Ascomycota</taxon>
        <taxon>Pezizomycotina</taxon>
        <taxon>Dothideomycetes</taxon>
        <taxon>Pleosporomycetidae</taxon>
        <taxon>Pleosporales</taxon>
        <taxon>Pleosporineae</taxon>
        <taxon>Leptosphaeriaceae</taxon>
        <taxon>Plenodomus</taxon>
        <taxon>Plenodomus lingam/Leptosphaeria maculans species complex</taxon>
    </lineage>
</organism>
<evidence type="ECO:0000256" key="1">
    <source>
        <dbReference type="SAM" id="MobiDB-lite"/>
    </source>
</evidence>
<evidence type="ECO:0000313" key="4">
    <source>
        <dbReference type="Proteomes" id="UP000002668"/>
    </source>
</evidence>
<proteinExistence type="predicted"/>
<feature type="compositionally biased region" description="Low complexity" evidence="1">
    <location>
        <begin position="191"/>
        <end position="205"/>
    </location>
</feature>
<keyword evidence="4" id="KW-1185">Reference proteome</keyword>
<dbReference type="eggNOG" id="ENOG502RW8K">
    <property type="taxonomic scope" value="Eukaryota"/>
</dbReference>
<dbReference type="InParanoid" id="E4ZLZ3"/>
<evidence type="ECO:0000256" key="2">
    <source>
        <dbReference type="SAM" id="Phobius"/>
    </source>
</evidence>
<gene>
    <name evidence="3" type="ORF">LEMA_P055290.1</name>
</gene>
<dbReference type="HOGENOM" id="CLU_1239936_0_0_1"/>
<accession>E4ZLZ3</accession>
<dbReference type="GeneID" id="13286950"/>
<feature type="region of interest" description="Disordered" evidence="1">
    <location>
        <begin position="184"/>
        <end position="226"/>
    </location>
</feature>
<name>E4ZLZ3_LEPMJ</name>
<dbReference type="EMBL" id="FP929094">
    <property type="protein sequence ID" value="CBX92823.1"/>
    <property type="molecule type" value="Genomic_DNA"/>
</dbReference>
<feature type="compositionally biased region" description="Polar residues" evidence="1">
    <location>
        <begin position="129"/>
        <end position="145"/>
    </location>
</feature>
<sequence>MAPTPVSDNPSTQTRTTASHNRTYWTKSHIALTIVFGLLFLALFLAALLFFLHRRSQAKKKSLSHRQSDSAALLSNEDKTHMFSRNRASSVPLYLDQDATTHSTNPQNTQPLTLVPLQITPIHQQHTAVPPSTITQSSGSGVTDRSTPTLYTSATTTTTITTSTITPSSTLLLSPVSPLSNYDPDMDIESASRARSASSASQRARYYGGGPLSGEVSPVARVAGSG</sequence>
<dbReference type="Proteomes" id="UP000002668">
    <property type="component" value="Genome"/>
</dbReference>
<keyword evidence="2" id="KW-0472">Membrane</keyword>
<dbReference type="OrthoDB" id="3783802at2759"/>